<sequence>MGTQLRLEKHTAILFAGALAIATCSQPSWGHTSIERVDPTHQNIIQLLKGYEPPDNGSPERTGDTGGR</sequence>
<reference evidence="2 3" key="1">
    <citation type="submission" date="2023-01" db="EMBL/GenBank/DDBJ databases">
        <title>Novel diversity within Roseofilum (Cyanobacteria; Desertifilaceae) from marine benthic mats with descriptions of four novel species.</title>
        <authorList>
            <person name="Wang Y."/>
            <person name="Berthold D.E."/>
            <person name="Hu J."/>
            <person name="Lefler F.W."/>
            <person name="Laughinghouse H.D. IV."/>
        </authorList>
    </citation>
    <scope>NUCLEOTIDE SEQUENCE [LARGE SCALE GENOMIC DNA]</scope>
    <source>
        <strain evidence="2 3">BLCC-M114</strain>
    </source>
</reference>
<evidence type="ECO:0000313" key="3">
    <source>
        <dbReference type="Proteomes" id="UP001235849"/>
    </source>
</evidence>
<evidence type="ECO:0000313" key="2">
    <source>
        <dbReference type="EMBL" id="MDJ1174917.1"/>
    </source>
</evidence>
<dbReference type="EMBL" id="JAQOSO010000074">
    <property type="protein sequence ID" value="MDJ1174917.1"/>
    <property type="molecule type" value="Genomic_DNA"/>
</dbReference>
<organism evidence="2 3">
    <name type="scientific">Roseofilum capinflatum BLCC-M114</name>
    <dbReference type="NCBI Taxonomy" id="3022440"/>
    <lineage>
        <taxon>Bacteria</taxon>
        <taxon>Bacillati</taxon>
        <taxon>Cyanobacteriota</taxon>
        <taxon>Cyanophyceae</taxon>
        <taxon>Desertifilales</taxon>
        <taxon>Desertifilaceae</taxon>
        <taxon>Roseofilum</taxon>
        <taxon>Roseofilum capinflatum</taxon>
    </lineage>
</organism>
<keyword evidence="3" id="KW-1185">Reference proteome</keyword>
<name>A0ABT7B6X7_9CYAN</name>
<protein>
    <submittedName>
        <fullName evidence="2">Uncharacterized protein</fullName>
    </submittedName>
</protein>
<dbReference type="RefSeq" id="WP_283767233.1">
    <property type="nucleotide sequence ID" value="NZ_JAQOSO010000074.1"/>
</dbReference>
<evidence type="ECO:0000256" key="1">
    <source>
        <dbReference type="SAM" id="MobiDB-lite"/>
    </source>
</evidence>
<feature type="region of interest" description="Disordered" evidence="1">
    <location>
        <begin position="49"/>
        <end position="68"/>
    </location>
</feature>
<gene>
    <name evidence="2" type="ORF">PMG25_12505</name>
</gene>
<comment type="caution">
    <text evidence="2">The sequence shown here is derived from an EMBL/GenBank/DDBJ whole genome shotgun (WGS) entry which is preliminary data.</text>
</comment>
<dbReference type="Proteomes" id="UP001235849">
    <property type="component" value="Unassembled WGS sequence"/>
</dbReference>
<proteinExistence type="predicted"/>
<accession>A0ABT7B6X7</accession>